<evidence type="ECO:0000256" key="1">
    <source>
        <dbReference type="SAM" id="SignalP"/>
    </source>
</evidence>
<accession>A0ABY7TXZ6</accession>
<dbReference type="RefSeq" id="WP_273617787.1">
    <property type="nucleotide sequence ID" value="NZ_CP117417.1"/>
</dbReference>
<evidence type="ECO:0000313" key="4">
    <source>
        <dbReference type="Proteomes" id="UP001218231"/>
    </source>
</evidence>
<proteinExistence type="predicted"/>
<feature type="domain" description="Cell wall hydrolase SleB" evidence="2">
    <location>
        <begin position="99"/>
        <end position="202"/>
    </location>
</feature>
<dbReference type="Gene3D" id="1.10.10.2520">
    <property type="entry name" value="Cell wall hydrolase SleB, domain 1"/>
    <property type="match status" value="1"/>
</dbReference>
<sequence>MALFLKRASLASVAAGFLVLLYSAAGSGAAAQEKALSSVQLQPSISVFNEQPSSDALIPASQAPASLADLVAAEQEAASAESSQDINCLAGAIYFEAGNEPLDGQLAVGRVIVNRTRSGRFPTSYCGVVYQPSQFSFIHGHHMPAIKTESRRWQNALAIAHIAHDNRWKSSAEGALFFHAARLGSRWQDKVRVAQIENHIFYR</sequence>
<organism evidence="3 4">
    <name type="scientific">Novosphingobium humi</name>
    <dbReference type="NCBI Taxonomy" id="2282397"/>
    <lineage>
        <taxon>Bacteria</taxon>
        <taxon>Pseudomonadati</taxon>
        <taxon>Pseudomonadota</taxon>
        <taxon>Alphaproteobacteria</taxon>
        <taxon>Sphingomonadales</taxon>
        <taxon>Sphingomonadaceae</taxon>
        <taxon>Novosphingobium</taxon>
    </lineage>
</organism>
<evidence type="ECO:0000313" key="3">
    <source>
        <dbReference type="EMBL" id="WCT77411.1"/>
    </source>
</evidence>
<feature type="signal peptide" evidence="1">
    <location>
        <begin position="1"/>
        <end position="24"/>
    </location>
</feature>
<feature type="chain" id="PRO_5046172966" evidence="1">
    <location>
        <begin position="25"/>
        <end position="203"/>
    </location>
</feature>
<reference evidence="3 4" key="1">
    <citation type="submission" date="2023-02" db="EMBL/GenBank/DDBJ databases">
        <title>Genome sequence of Novosphingobium humi KACC 19094.</title>
        <authorList>
            <person name="Kim S."/>
            <person name="Heo J."/>
            <person name="Kwon S.-W."/>
        </authorList>
    </citation>
    <scope>NUCLEOTIDE SEQUENCE [LARGE SCALE GENOMIC DNA]</scope>
    <source>
        <strain evidence="3 4">KACC 19094</strain>
    </source>
</reference>
<gene>
    <name evidence="3" type="ORF">PQ457_16090</name>
</gene>
<dbReference type="EMBL" id="CP117417">
    <property type="protein sequence ID" value="WCT77411.1"/>
    <property type="molecule type" value="Genomic_DNA"/>
</dbReference>
<name>A0ABY7TXZ6_9SPHN</name>
<keyword evidence="3" id="KW-0378">Hydrolase</keyword>
<dbReference type="InterPro" id="IPR042047">
    <property type="entry name" value="SleB_dom1"/>
</dbReference>
<dbReference type="InterPro" id="IPR011105">
    <property type="entry name" value="Cell_wall_hydrolase_SleB"/>
</dbReference>
<dbReference type="Proteomes" id="UP001218231">
    <property type="component" value="Chromosome"/>
</dbReference>
<evidence type="ECO:0000259" key="2">
    <source>
        <dbReference type="Pfam" id="PF07486"/>
    </source>
</evidence>
<keyword evidence="1" id="KW-0732">Signal</keyword>
<keyword evidence="4" id="KW-1185">Reference proteome</keyword>
<dbReference type="Pfam" id="PF07486">
    <property type="entry name" value="Hydrolase_2"/>
    <property type="match status" value="1"/>
</dbReference>
<protein>
    <submittedName>
        <fullName evidence="3">Cell wall hydrolase</fullName>
    </submittedName>
</protein>
<dbReference type="GO" id="GO:0016787">
    <property type="term" value="F:hydrolase activity"/>
    <property type="evidence" value="ECO:0007669"/>
    <property type="project" value="UniProtKB-KW"/>
</dbReference>